<evidence type="ECO:0000256" key="1">
    <source>
        <dbReference type="ARBA" id="ARBA00012552"/>
    </source>
</evidence>
<evidence type="ECO:0000256" key="3">
    <source>
        <dbReference type="ARBA" id="ARBA00022801"/>
    </source>
</evidence>
<feature type="domain" description="Helicase ATP-binding" evidence="8">
    <location>
        <begin position="33"/>
        <end position="203"/>
    </location>
</feature>
<keyword evidence="4 7" id="KW-0347">Helicase</keyword>
<dbReference type="InterPro" id="IPR014001">
    <property type="entry name" value="Helicase_ATP-bd"/>
</dbReference>
<feature type="domain" description="Helicase C-terminal" evidence="9">
    <location>
        <begin position="230"/>
        <end position="374"/>
    </location>
</feature>
<evidence type="ECO:0000259" key="9">
    <source>
        <dbReference type="PROSITE" id="PS51194"/>
    </source>
</evidence>
<keyword evidence="3 7" id="KW-0378">Hydrolase</keyword>
<proteinExistence type="inferred from homology"/>
<name>W0I3I1_9EURY</name>
<dbReference type="GO" id="GO:0005524">
    <property type="term" value="F:ATP binding"/>
    <property type="evidence" value="ECO:0007669"/>
    <property type="project" value="UniProtKB-KW"/>
</dbReference>
<dbReference type="CDD" id="cd00268">
    <property type="entry name" value="DEADc"/>
    <property type="match status" value="1"/>
</dbReference>
<accession>W0I3I1</accession>
<evidence type="ECO:0000259" key="8">
    <source>
        <dbReference type="PROSITE" id="PS51192"/>
    </source>
</evidence>
<evidence type="ECO:0000259" key="10">
    <source>
        <dbReference type="PROSITE" id="PS51195"/>
    </source>
</evidence>
<keyword evidence="5 7" id="KW-0067">ATP-binding</keyword>
<gene>
    <name evidence="11" type="ORF">TES1_1249</name>
</gene>
<evidence type="ECO:0000256" key="4">
    <source>
        <dbReference type="ARBA" id="ARBA00022806"/>
    </source>
</evidence>
<dbReference type="SUPFAM" id="SSF52540">
    <property type="entry name" value="P-loop containing nucleoside triphosphate hydrolases"/>
    <property type="match status" value="1"/>
</dbReference>
<feature type="domain" description="DEAD-box RNA helicase Q" evidence="10">
    <location>
        <begin position="1"/>
        <end position="29"/>
    </location>
</feature>
<sequence length="382" mass="43743">MSFEKLGLSENTLGAVRRKGFSEPTDIQREVIPLFLKGNADIVGQSQTGTGKTASFALPLVDVINEYEREVQAIILTPTRELALQVADEIKSLRGKKRIRVLSVYGGQPIGPQIRTLRKGVHIVVGTPGRVLDHIRRGTLRLDGIQYFILDEADRMLDMGFIDDIRAIFRETPRNKRVLMFSATMPREVLRLAKRYMEKYELIRTSSDEPVPGLVEQEYIEVVPARKISVLKRILDGEFHGIIFCQTKRETRILAEKLAHMGYNAEALNGDMNQRSRERTLMRFKRRKINILVATDVAARGIDVQDIAHIVNYSLPQNAEMYIHRIGRTGRAGKKGKAITFIKPGEYRRLRYIESVAKVSIKKSKLQESIDREKRRDSRKRY</sequence>
<dbReference type="InterPro" id="IPR001650">
    <property type="entry name" value="Helicase_C-like"/>
</dbReference>
<dbReference type="EMBL" id="CP006965">
    <property type="protein sequence ID" value="AHF80631.1"/>
    <property type="molecule type" value="Genomic_DNA"/>
</dbReference>
<keyword evidence="2 7" id="KW-0547">Nucleotide-binding</keyword>
<dbReference type="InterPro" id="IPR000629">
    <property type="entry name" value="RNA-helicase_DEAD-box_CS"/>
</dbReference>
<dbReference type="PROSITE" id="PS51195">
    <property type="entry name" value="Q_MOTIF"/>
    <property type="match status" value="1"/>
</dbReference>
<dbReference type="InterPro" id="IPR014014">
    <property type="entry name" value="RNA_helicase_DEAD_Q_motif"/>
</dbReference>
<dbReference type="PROSITE" id="PS51194">
    <property type="entry name" value="HELICASE_CTER"/>
    <property type="match status" value="1"/>
</dbReference>
<dbReference type="PANTHER" id="PTHR47963:SF8">
    <property type="entry name" value="ATP-DEPENDENT RNA HELICASE DEAD"/>
    <property type="match status" value="1"/>
</dbReference>
<dbReference type="SMART" id="SM00487">
    <property type="entry name" value="DEXDc"/>
    <property type="match status" value="1"/>
</dbReference>
<evidence type="ECO:0000313" key="12">
    <source>
        <dbReference type="Proteomes" id="UP000019027"/>
    </source>
</evidence>
<dbReference type="InterPro" id="IPR011545">
    <property type="entry name" value="DEAD/DEAH_box_helicase_dom"/>
</dbReference>
<dbReference type="HOGENOM" id="CLU_003041_1_3_2"/>
<dbReference type="GO" id="GO:0016787">
    <property type="term" value="F:hydrolase activity"/>
    <property type="evidence" value="ECO:0007669"/>
    <property type="project" value="UniProtKB-KW"/>
</dbReference>
<dbReference type="OrthoDB" id="4631at2157"/>
<dbReference type="GeneID" id="24906318"/>
<dbReference type="Gene3D" id="3.40.50.300">
    <property type="entry name" value="P-loop containing nucleotide triphosphate hydrolases"/>
    <property type="match status" value="2"/>
</dbReference>
<dbReference type="CDD" id="cd18787">
    <property type="entry name" value="SF2_C_DEAD"/>
    <property type="match status" value="1"/>
</dbReference>
<dbReference type="InterPro" id="IPR027417">
    <property type="entry name" value="P-loop_NTPase"/>
</dbReference>
<dbReference type="Proteomes" id="UP000019027">
    <property type="component" value="Chromosome"/>
</dbReference>
<dbReference type="InterPro" id="IPR044742">
    <property type="entry name" value="DEAD/DEAH_RhlB"/>
</dbReference>
<dbReference type="PROSITE" id="PS51192">
    <property type="entry name" value="HELICASE_ATP_BIND_1"/>
    <property type="match status" value="1"/>
</dbReference>
<dbReference type="GO" id="GO:0003724">
    <property type="term" value="F:RNA helicase activity"/>
    <property type="evidence" value="ECO:0007669"/>
    <property type="project" value="UniProtKB-EC"/>
</dbReference>
<evidence type="ECO:0000256" key="5">
    <source>
        <dbReference type="ARBA" id="ARBA00022840"/>
    </source>
</evidence>
<evidence type="ECO:0000256" key="2">
    <source>
        <dbReference type="ARBA" id="ARBA00022741"/>
    </source>
</evidence>
<dbReference type="KEGG" id="ths:TES1_1249"/>
<dbReference type="STRING" id="582419.TES1_1249"/>
<dbReference type="AlphaFoldDB" id="W0I3I1"/>
<dbReference type="EC" id="3.6.4.13" evidence="1"/>
<evidence type="ECO:0000256" key="6">
    <source>
        <dbReference type="PROSITE-ProRule" id="PRU00552"/>
    </source>
</evidence>
<protein>
    <recommendedName>
        <fullName evidence="1">RNA helicase</fullName>
        <ecNumber evidence="1">3.6.4.13</ecNumber>
    </recommendedName>
</protein>
<dbReference type="Pfam" id="PF00270">
    <property type="entry name" value="DEAD"/>
    <property type="match status" value="1"/>
</dbReference>
<dbReference type="InterPro" id="IPR050547">
    <property type="entry name" value="DEAD_box_RNA_helicases"/>
</dbReference>
<reference evidence="11 12" key="1">
    <citation type="journal article" date="2014" name="Int. J. Syst. Evol. Microbiol.">
        <title>Thermococcus paralvinellae sp. nov. and Thermococcus cleftensis sp. nov. of hyperthermophilic heterotrophs from deep-sea hydrothermal vents.</title>
        <authorList>
            <person name="Hensley S.A."/>
            <person name="Jung J.H."/>
            <person name="Park C.S."/>
            <person name="Holden J.F."/>
        </authorList>
    </citation>
    <scope>NUCLEOTIDE SEQUENCE [LARGE SCALE GENOMIC DNA]</scope>
    <source>
        <strain evidence="11 12">ES1</strain>
    </source>
</reference>
<evidence type="ECO:0000256" key="7">
    <source>
        <dbReference type="RuleBase" id="RU000492"/>
    </source>
</evidence>
<dbReference type="Pfam" id="PF00271">
    <property type="entry name" value="Helicase_C"/>
    <property type="match status" value="1"/>
</dbReference>
<organism evidence="11 12">
    <name type="scientific">Thermococcus paralvinellae</name>
    <dbReference type="NCBI Taxonomy" id="582419"/>
    <lineage>
        <taxon>Archaea</taxon>
        <taxon>Methanobacteriati</taxon>
        <taxon>Methanobacteriota</taxon>
        <taxon>Thermococci</taxon>
        <taxon>Thermococcales</taxon>
        <taxon>Thermococcaceae</taxon>
        <taxon>Thermococcus</taxon>
    </lineage>
</organism>
<dbReference type="SMART" id="SM00490">
    <property type="entry name" value="HELICc"/>
    <property type="match status" value="1"/>
</dbReference>
<evidence type="ECO:0000313" key="11">
    <source>
        <dbReference type="EMBL" id="AHF80631.1"/>
    </source>
</evidence>
<dbReference type="GO" id="GO:0140097">
    <property type="term" value="F:catalytic activity, acting on DNA"/>
    <property type="evidence" value="ECO:0007669"/>
    <property type="project" value="UniProtKB-ARBA"/>
</dbReference>
<comment type="similarity">
    <text evidence="7">Belongs to the DEAD box helicase family.</text>
</comment>
<dbReference type="PROSITE" id="PS00039">
    <property type="entry name" value="DEAD_ATP_HELICASE"/>
    <property type="match status" value="1"/>
</dbReference>
<dbReference type="PANTHER" id="PTHR47963">
    <property type="entry name" value="DEAD-BOX ATP-DEPENDENT RNA HELICASE 47, MITOCHONDRIAL"/>
    <property type="match status" value="1"/>
</dbReference>
<feature type="short sequence motif" description="Q motif" evidence="6">
    <location>
        <begin position="1"/>
        <end position="29"/>
    </location>
</feature>
<keyword evidence="12" id="KW-1185">Reference proteome</keyword>
<dbReference type="RefSeq" id="WP_051408189.1">
    <property type="nucleotide sequence ID" value="NZ_CP006965.1"/>
</dbReference>
<dbReference type="GO" id="GO:0003723">
    <property type="term" value="F:RNA binding"/>
    <property type="evidence" value="ECO:0007669"/>
    <property type="project" value="TreeGrafter"/>
</dbReference>